<dbReference type="RefSeq" id="WP_189405245.1">
    <property type="nucleotide sequence ID" value="NZ_BMXP01000003.1"/>
</dbReference>
<organism evidence="11 12">
    <name type="scientific">Alteromonas halophila</name>
    <dbReference type="NCBI Taxonomy" id="516698"/>
    <lineage>
        <taxon>Bacteria</taxon>
        <taxon>Pseudomonadati</taxon>
        <taxon>Pseudomonadota</taxon>
        <taxon>Gammaproteobacteria</taxon>
        <taxon>Alteromonadales</taxon>
        <taxon>Alteromonadaceae</taxon>
        <taxon>Alteromonas/Salinimonas group</taxon>
        <taxon>Alteromonas</taxon>
    </lineage>
</organism>
<protein>
    <recommendedName>
        <fullName evidence="3">tRNA threonylcarbamoyladenosine biosynthesis protein TsaE</fullName>
    </recommendedName>
    <alternativeName>
        <fullName evidence="10">t(6)A37 threonylcarbamoyladenosine biosynthesis protein TsaE</fullName>
    </alternativeName>
</protein>
<accession>A0A918JJK1</accession>
<keyword evidence="8" id="KW-0067">ATP-binding</keyword>
<evidence type="ECO:0000256" key="2">
    <source>
        <dbReference type="ARBA" id="ARBA00007599"/>
    </source>
</evidence>
<comment type="similarity">
    <text evidence="2">Belongs to the TsaE family.</text>
</comment>
<evidence type="ECO:0000256" key="7">
    <source>
        <dbReference type="ARBA" id="ARBA00022741"/>
    </source>
</evidence>
<dbReference type="GO" id="GO:0005524">
    <property type="term" value="F:ATP binding"/>
    <property type="evidence" value="ECO:0007669"/>
    <property type="project" value="UniProtKB-KW"/>
</dbReference>
<evidence type="ECO:0000313" key="11">
    <source>
        <dbReference type="EMBL" id="GGW83569.1"/>
    </source>
</evidence>
<evidence type="ECO:0000256" key="9">
    <source>
        <dbReference type="ARBA" id="ARBA00022842"/>
    </source>
</evidence>
<dbReference type="Proteomes" id="UP000631300">
    <property type="component" value="Unassembled WGS sequence"/>
</dbReference>
<dbReference type="Gene3D" id="3.40.50.300">
    <property type="entry name" value="P-loop containing nucleotide triphosphate hydrolases"/>
    <property type="match status" value="1"/>
</dbReference>
<evidence type="ECO:0000256" key="4">
    <source>
        <dbReference type="ARBA" id="ARBA00022490"/>
    </source>
</evidence>
<evidence type="ECO:0000313" key="12">
    <source>
        <dbReference type="Proteomes" id="UP000631300"/>
    </source>
</evidence>
<comment type="subcellular location">
    <subcellularLocation>
        <location evidence="1">Cytoplasm</location>
    </subcellularLocation>
</comment>
<keyword evidence="9" id="KW-0460">Magnesium</keyword>
<proteinExistence type="inferred from homology"/>
<dbReference type="GO" id="GO:0005737">
    <property type="term" value="C:cytoplasm"/>
    <property type="evidence" value="ECO:0007669"/>
    <property type="project" value="UniProtKB-SubCell"/>
</dbReference>
<reference evidence="11" key="1">
    <citation type="journal article" date="2014" name="Int. J. Syst. Evol. Microbiol.">
        <title>Complete genome sequence of Corynebacterium casei LMG S-19264T (=DSM 44701T), isolated from a smear-ripened cheese.</title>
        <authorList>
            <consortium name="US DOE Joint Genome Institute (JGI-PGF)"/>
            <person name="Walter F."/>
            <person name="Albersmeier A."/>
            <person name="Kalinowski J."/>
            <person name="Ruckert C."/>
        </authorList>
    </citation>
    <scope>NUCLEOTIDE SEQUENCE</scope>
    <source>
        <strain evidence="11">KCTC 22164</strain>
    </source>
</reference>
<gene>
    <name evidence="11" type="primary">yjeE</name>
    <name evidence="11" type="ORF">GCM10007391_16370</name>
</gene>
<dbReference type="PANTHER" id="PTHR33540:SF2">
    <property type="entry name" value="TRNA THREONYLCARBAMOYLADENOSINE BIOSYNTHESIS PROTEIN TSAE"/>
    <property type="match status" value="1"/>
</dbReference>
<dbReference type="NCBIfam" id="TIGR00150">
    <property type="entry name" value="T6A_YjeE"/>
    <property type="match status" value="1"/>
</dbReference>
<dbReference type="GO" id="GO:0046872">
    <property type="term" value="F:metal ion binding"/>
    <property type="evidence" value="ECO:0007669"/>
    <property type="project" value="UniProtKB-KW"/>
</dbReference>
<evidence type="ECO:0000256" key="8">
    <source>
        <dbReference type="ARBA" id="ARBA00022840"/>
    </source>
</evidence>
<sequence>MAYPHSGFYAASLDDTAQLARDLARAVQTCLPQPAVIYLSGDLGAGKTTFSRYFIQALGHQGSVKSPTYTLVEPYELEGVSVFHFDLYRLADPEELEFMGIRDYFENNSISLVEWAEKGAECLASADLEISIKSAGEGRQFDVNARSQQGTQILQHCQRI</sequence>
<keyword evidence="6" id="KW-0479">Metal-binding</keyword>
<keyword evidence="7" id="KW-0547">Nucleotide-binding</keyword>
<dbReference type="AlphaFoldDB" id="A0A918JJK1"/>
<dbReference type="Pfam" id="PF02367">
    <property type="entry name" value="TsaE"/>
    <property type="match status" value="1"/>
</dbReference>
<evidence type="ECO:0000256" key="3">
    <source>
        <dbReference type="ARBA" id="ARBA00019010"/>
    </source>
</evidence>
<keyword evidence="12" id="KW-1185">Reference proteome</keyword>
<dbReference type="InterPro" id="IPR027417">
    <property type="entry name" value="P-loop_NTPase"/>
</dbReference>
<dbReference type="InterPro" id="IPR003442">
    <property type="entry name" value="T6A_TsaE"/>
</dbReference>
<keyword evidence="4" id="KW-0963">Cytoplasm</keyword>
<dbReference type="PANTHER" id="PTHR33540">
    <property type="entry name" value="TRNA THREONYLCARBAMOYLADENOSINE BIOSYNTHESIS PROTEIN TSAE"/>
    <property type="match status" value="1"/>
</dbReference>
<evidence type="ECO:0000256" key="5">
    <source>
        <dbReference type="ARBA" id="ARBA00022694"/>
    </source>
</evidence>
<evidence type="ECO:0000256" key="6">
    <source>
        <dbReference type="ARBA" id="ARBA00022723"/>
    </source>
</evidence>
<dbReference type="EMBL" id="BMXP01000003">
    <property type="protein sequence ID" value="GGW83569.1"/>
    <property type="molecule type" value="Genomic_DNA"/>
</dbReference>
<evidence type="ECO:0000256" key="1">
    <source>
        <dbReference type="ARBA" id="ARBA00004496"/>
    </source>
</evidence>
<dbReference type="SUPFAM" id="SSF52540">
    <property type="entry name" value="P-loop containing nucleoside triphosphate hydrolases"/>
    <property type="match status" value="1"/>
</dbReference>
<comment type="caution">
    <text evidence="11">The sequence shown here is derived from an EMBL/GenBank/DDBJ whole genome shotgun (WGS) entry which is preliminary data.</text>
</comment>
<keyword evidence="5" id="KW-0819">tRNA processing</keyword>
<reference evidence="11" key="2">
    <citation type="submission" date="2020-09" db="EMBL/GenBank/DDBJ databases">
        <authorList>
            <person name="Sun Q."/>
            <person name="Kim S."/>
        </authorList>
    </citation>
    <scope>NUCLEOTIDE SEQUENCE</scope>
    <source>
        <strain evidence="11">KCTC 22164</strain>
    </source>
</reference>
<name>A0A918JJK1_9ALTE</name>
<evidence type="ECO:0000256" key="10">
    <source>
        <dbReference type="ARBA" id="ARBA00032441"/>
    </source>
</evidence>
<dbReference type="GO" id="GO:0002949">
    <property type="term" value="P:tRNA threonylcarbamoyladenosine modification"/>
    <property type="evidence" value="ECO:0007669"/>
    <property type="project" value="InterPro"/>
</dbReference>